<keyword evidence="2" id="KW-0547">Nucleotide-binding</keyword>
<dbReference type="PROSITE" id="PS00690">
    <property type="entry name" value="DEAH_ATP_HELICASE"/>
    <property type="match status" value="1"/>
</dbReference>
<comment type="similarity">
    <text evidence="1">Belongs to the helicase family. RecQ subfamily.</text>
</comment>
<evidence type="ECO:0000313" key="12">
    <source>
        <dbReference type="EMBL" id="MRI66625.1"/>
    </source>
</evidence>
<evidence type="ECO:0000259" key="10">
    <source>
        <dbReference type="PROSITE" id="PS51192"/>
    </source>
</evidence>
<dbReference type="GO" id="GO:0005524">
    <property type="term" value="F:ATP binding"/>
    <property type="evidence" value="ECO:0007669"/>
    <property type="project" value="UniProtKB-KW"/>
</dbReference>
<dbReference type="InterPro" id="IPR027417">
    <property type="entry name" value="P-loop_NTPase"/>
</dbReference>
<feature type="domain" description="Helicase C-terminal" evidence="11">
    <location>
        <begin position="224"/>
        <end position="368"/>
    </location>
</feature>
<dbReference type="Pfam" id="PF00270">
    <property type="entry name" value="DEAD"/>
    <property type="match status" value="1"/>
</dbReference>
<evidence type="ECO:0000256" key="9">
    <source>
        <dbReference type="ARBA" id="ARBA00034808"/>
    </source>
</evidence>
<gene>
    <name evidence="12" type="ORF">GH885_09720</name>
</gene>
<dbReference type="Gene3D" id="3.40.50.2020">
    <property type="match status" value="1"/>
</dbReference>
<dbReference type="InterPro" id="IPR001650">
    <property type="entry name" value="Helicase_C-like"/>
</dbReference>
<sequence length="684" mass="78550">MYLQELQKVFGANAAFRDGQDKAINSILNKKRVLVVQKTGWGKSLVYFLATKILRQRREGVTLIISPLLALTRNQIDSTEKYGIVAECINSQINKTTEERVNVVNRCNAGECDVLFITPEQLQNEDFVRLLSQLEIGLFVVDEAHCISDWGHDFRPDYRRIHHLLQILPENIAVLATTATANNRVIEDVAAQLGECEVVRGDLQRESLHLHKVFLPTAEEKYAWIAKNLGWLEGSGIIYATTIKECERLAIWLRQNAIDASAYHSGLNEEVKIDLENKLINNKLKVLVSTIALGMGYDKEDISFVIHYYTPKSVVEHYQQIGRAGRGIDQAVCVLLYGGEDERKINEYFIYNSFPKQEHINLVLNHLSQNDEVKKSSLEQKMNIKSTTLDQILKLLLIEGFILKDSRSRYSRTLKPYTSQQNYYSSVIDIKVREYQELLNFQQTTECQMAYLTKALDDPNSRRCEKCSTCLGDAWNLTNDVLISDDIAKVSQFFKKNYILIEPRKRSSVTNKKLEFIHNEGLALSYYHEQLGQEARRGKYVNNNFSDVLVDASADKLRRFLREKEIDIKELVIIPIPSNRRPNLVPEFAQRLANKLQCKYINILAKKPNEPEQKSLLNSRFQEQSIRDHLYIQNDVNINNKNILLVDDFVDSRWTFTVATDILGVEFENITITPFALADTSGND</sequence>
<evidence type="ECO:0000256" key="1">
    <source>
        <dbReference type="ARBA" id="ARBA00005446"/>
    </source>
</evidence>
<evidence type="ECO:0000256" key="6">
    <source>
        <dbReference type="ARBA" id="ARBA00023125"/>
    </source>
</evidence>
<evidence type="ECO:0000256" key="4">
    <source>
        <dbReference type="ARBA" id="ARBA00022806"/>
    </source>
</evidence>
<dbReference type="GO" id="GO:0006310">
    <property type="term" value="P:DNA recombination"/>
    <property type="evidence" value="ECO:0007669"/>
    <property type="project" value="InterPro"/>
</dbReference>
<name>A0A6N7R0E4_9BACI</name>
<evidence type="ECO:0000256" key="5">
    <source>
        <dbReference type="ARBA" id="ARBA00022840"/>
    </source>
</evidence>
<dbReference type="GO" id="GO:0003677">
    <property type="term" value="F:DNA binding"/>
    <property type="evidence" value="ECO:0007669"/>
    <property type="project" value="UniProtKB-KW"/>
</dbReference>
<dbReference type="GO" id="GO:0043138">
    <property type="term" value="F:3'-5' DNA helicase activity"/>
    <property type="evidence" value="ECO:0007669"/>
    <property type="project" value="UniProtKB-EC"/>
</dbReference>
<accession>A0A6N7R0E4</accession>
<dbReference type="GO" id="GO:0043590">
    <property type="term" value="C:bacterial nucleoid"/>
    <property type="evidence" value="ECO:0007669"/>
    <property type="project" value="TreeGrafter"/>
</dbReference>
<dbReference type="SMART" id="SM00490">
    <property type="entry name" value="HELICc"/>
    <property type="match status" value="1"/>
</dbReference>
<dbReference type="Pfam" id="PF00271">
    <property type="entry name" value="Helicase_C"/>
    <property type="match status" value="1"/>
</dbReference>
<dbReference type="InterPro" id="IPR004589">
    <property type="entry name" value="DNA_helicase_ATP-dep_RecQ"/>
</dbReference>
<proteinExistence type="inferred from homology"/>
<dbReference type="GO" id="GO:0030894">
    <property type="term" value="C:replisome"/>
    <property type="evidence" value="ECO:0007669"/>
    <property type="project" value="TreeGrafter"/>
</dbReference>
<dbReference type="InterPro" id="IPR002464">
    <property type="entry name" value="DNA/RNA_helicase_DEAH_CS"/>
</dbReference>
<dbReference type="PANTHER" id="PTHR13710">
    <property type="entry name" value="DNA HELICASE RECQ FAMILY MEMBER"/>
    <property type="match status" value="1"/>
</dbReference>
<dbReference type="PANTHER" id="PTHR13710:SF105">
    <property type="entry name" value="ATP-DEPENDENT DNA HELICASE Q1"/>
    <property type="match status" value="1"/>
</dbReference>
<dbReference type="Gene3D" id="3.40.50.300">
    <property type="entry name" value="P-loop containing nucleotide triphosphate hydrolases"/>
    <property type="match status" value="2"/>
</dbReference>
<dbReference type="SMART" id="SM00487">
    <property type="entry name" value="DEXDc"/>
    <property type="match status" value="1"/>
</dbReference>
<dbReference type="RefSeq" id="WP_153835309.1">
    <property type="nucleotide sequence ID" value="NZ_JBHUMW010000076.1"/>
</dbReference>
<comment type="caution">
    <text evidence="12">The sequence shown here is derived from an EMBL/GenBank/DDBJ whole genome shotgun (WGS) entry which is preliminary data.</text>
</comment>
<dbReference type="InterPro" id="IPR011545">
    <property type="entry name" value="DEAD/DEAH_box_helicase_dom"/>
</dbReference>
<keyword evidence="3 12" id="KW-0378">Hydrolase</keyword>
<organism evidence="12 13">
    <name type="scientific">Gracilibacillus thailandensis</name>
    <dbReference type="NCBI Taxonomy" id="563735"/>
    <lineage>
        <taxon>Bacteria</taxon>
        <taxon>Bacillati</taxon>
        <taxon>Bacillota</taxon>
        <taxon>Bacilli</taxon>
        <taxon>Bacillales</taxon>
        <taxon>Bacillaceae</taxon>
        <taxon>Gracilibacillus</taxon>
    </lineage>
</organism>
<evidence type="ECO:0000259" key="11">
    <source>
        <dbReference type="PROSITE" id="PS51194"/>
    </source>
</evidence>
<dbReference type="GO" id="GO:0016787">
    <property type="term" value="F:hydrolase activity"/>
    <property type="evidence" value="ECO:0007669"/>
    <property type="project" value="UniProtKB-KW"/>
</dbReference>
<dbReference type="GO" id="GO:0009378">
    <property type="term" value="F:four-way junction helicase activity"/>
    <property type="evidence" value="ECO:0007669"/>
    <property type="project" value="TreeGrafter"/>
</dbReference>
<evidence type="ECO:0000256" key="7">
    <source>
        <dbReference type="ARBA" id="ARBA00023235"/>
    </source>
</evidence>
<dbReference type="CDD" id="cd06223">
    <property type="entry name" value="PRTases_typeI"/>
    <property type="match status" value="1"/>
</dbReference>
<dbReference type="Proteomes" id="UP000435187">
    <property type="component" value="Unassembled WGS sequence"/>
</dbReference>
<dbReference type="GO" id="GO:0005737">
    <property type="term" value="C:cytoplasm"/>
    <property type="evidence" value="ECO:0007669"/>
    <property type="project" value="TreeGrafter"/>
</dbReference>
<dbReference type="InterPro" id="IPR014001">
    <property type="entry name" value="Helicase_ATP-bd"/>
</dbReference>
<reference evidence="12 13" key="1">
    <citation type="submission" date="2019-10" db="EMBL/GenBank/DDBJ databases">
        <title>Gracilibacillus salitolerans sp. nov., a moderate halophile isolated from a saline soil in northwest China.</title>
        <authorList>
            <person name="Gan L."/>
        </authorList>
    </citation>
    <scope>NUCLEOTIDE SEQUENCE [LARGE SCALE GENOMIC DNA]</scope>
    <source>
        <strain evidence="12 13">TP2-8</strain>
    </source>
</reference>
<keyword evidence="13" id="KW-1185">Reference proteome</keyword>
<dbReference type="InterPro" id="IPR000836">
    <property type="entry name" value="PRTase_dom"/>
</dbReference>
<dbReference type="NCBIfam" id="TIGR00614">
    <property type="entry name" value="recQ_fam"/>
    <property type="match status" value="1"/>
</dbReference>
<evidence type="ECO:0000313" key="13">
    <source>
        <dbReference type="Proteomes" id="UP000435187"/>
    </source>
</evidence>
<keyword evidence="7" id="KW-0413">Isomerase</keyword>
<dbReference type="PROSITE" id="PS51192">
    <property type="entry name" value="HELICASE_ATP_BIND_1"/>
    <property type="match status" value="1"/>
</dbReference>
<dbReference type="PROSITE" id="PS51194">
    <property type="entry name" value="HELICASE_CTER"/>
    <property type="match status" value="1"/>
</dbReference>
<keyword evidence="4 12" id="KW-0347">Helicase</keyword>
<evidence type="ECO:0000256" key="3">
    <source>
        <dbReference type="ARBA" id="ARBA00022801"/>
    </source>
</evidence>
<dbReference type="InterPro" id="IPR029057">
    <property type="entry name" value="PRTase-like"/>
</dbReference>
<feature type="domain" description="Helicase ATP-binding" evidence="10">
    <location>
        <begin position="24"/>
        <end position="199"/>
    </location>
</feature>
<dbReference type="GO" id="GO:0006281">
    <property type="term" value="P:DNA repair"/>
    <property type="evidence" value="ECO:0007669"/>
    <property type="project" value="TreeGrafter"/>
</dbReference>
<evidence type="ECO:0000256" key="2">
    <source>
        <dbReference type="ARBA" id="ARBA00022741"/>
    </source>
</evidence>
<evidence type="ECO:0000256" key="8">
    <source>
        <dbReference type="ARBA" id="ARBA00034617"/>
    </source>
</evidence>
<dbReference type="SUPFAM" id="SSF52540">
    <property type="entry name" value="P-loop containing nucleoside triphosphate hydrolases"/>
    <property type="match status" value="1"/>
</dbReference>
<protein>
    <recommendedName>
        <fullName evidence="9">DNA 3'-5' helicase</fullName>
        <ecNumber evidence="9">5.6.2.4</ecNumber>
    </recommendedName>
</protein>
<keyword evidence="6" id="KW-0238">DNA-binding</keyword>
<comment type="catalytic activity">
    <reaction evidence="8">
        <text>Couples ATP hydrolysis with the unwinding of duplex DNA by translocating in the 3'-5' direction.</text>
        <dbReference type="EC" id="5.6.2.4"/>
    </reaction>
</comment>
<dbReference type="AlphaFoldDB" id="A0A6N7R0E4"/>
<dbReference type="EC" id="5.6.2.4" evidence="9"/>
<dbReference type="EMBL" id="WJEE01000018">
    <property type="protein sequence ID" value="MRI66625.1"/>
    <property type="molecule type" value="Genomic_DNA"/>
</dbReference>
<dbReference type="SUPFAM" id="SSF53271">
    <property type="entry name" value="PRTase-like"/>
    <property type="match status" value="1"/>
</dbReference>
<keyword evidence="5" id="KW-0067">ATP-binding</keyword>